<accession>A0A3G2L5N2</accession>
<gene>
    <name evidence="1" type="ORF">D1013_09525</name>
</gene>
<evidence type="ECO:0000313" key="2">
    <source>
        <dbReference type="Proteomes" id="UP000276309"/>
    </source>
</evidence>
<evidence type="ECO:0000313" key="1">
    <source>
        <dbReference type="EMBL" id="AYN67587.1"/>
    </source>
</evidence>
<protein>
    <submittedName>
        <fullName evidence="1">Uncharacterized protein</fullName>
    </submittedName>
</protein>
<keyword evidence="2" id="KW-1185">Reference proteome</keyword>
<dbReference type="Proteomes" id="UP000276309">
    <property type="component" value="Chromosome"/>
</dbReference>
<dbReference type="RefSeq" id="WP_121848603.1">
    <property type="nucleotide sequence ID" value="NZ_CP032050.1"/>
</dbReference>
<dbReference type="EMBL" id="CP032050">
    <property type="protein sequence ID" value="AYN67587.1"/>
    <property type="molecule type" value="Genomic_DNA"/>
</dbReference>
<reference evidence="1 2" key="1">
    <citation type="submission" date="2018-08" db="EMBL/GenBank/DDBJ databases">
        <title>The reduced genetic potential of extracellular carbohydrate catabolism in Euzebyella marina RN62, a Flavobacteriia bacterium isolated from the hadal water.</title>
        <authorList>
            <person name="Xue C."/>
        </authorList>
    </citation>
    <scope>NUCLEOTIDE SEQUENCE [LARGE SCALE GENOMIC DNA]</scope>
    <source>
        <strain evidence="1 2">RN62</strain>
    </source>
</reference>
<name>A0A3G2L5N2_9FLAO</name>
<sequence length="76" mass="9152">MKDSEQVRLELYMNKVLEKKFNDIVVHTDHYGDEIMIACLWNRQSAIFYDNAKSFIFHKDKFDDVFENEIKPFFGV</sequence>
<dbReference type="AlphaFoldDB" id="A0A3G2L5N2"/>
<organism evidence="1 2">
    <name type="scientific">Euzebyella marina</name>
    <dbReference type="NCBI Taxonomy" id="1761453"/>
    <lineage>
        <taxon>Bacteria</taxon>
        <taxon>Pseudomonadati</taxon>
        <taxon>Bacteroidota</taxon>
        <taxon>Flavobacteriia</taxon>
        <taxon>Flavobacteriales</taxon>
        <taxon>Flavobacteriaceae</taxon>
        <taxon>Euzebyella</taxon>
    </lineage>
</organism>
<dbReference type="KEGG" id="emar:D1013_09525"/>
<proteinExistence type="predicted"/>